<dbReference type="InterPro" id="IPR007461">
    <property type="entry name" value="Ysc84_actin-binding"/>
</dbReference>
<dbReference type="GO" id="GO:0051666">
    <property type="term" value="P:actin cortical patch localization"/>
    <property type="evidence" value="ECO:0007669"/>
    <property type="project" value="UniProtKB-ARBA"/>
</dbReference>
<evidence type="ECO:0000256" key="4">
    <source>
        <dbReference type="SAM" id="MobiDB-lite"/>
    </source>
</evidence>
<dbReference type="InterPro" id="IPR036028">
    <property type="entry name" value="SH3-like_dom_sf"/>
</dbReference>
<dbReference type="Pfam" id="PF04366">
    <property type="entry name" value="Ysc84"/>
    <property type="match status" value="1"/>
</dbReference>
<dbReference type="FunFam" id="2.30.30.40:FF:000100">
    <property type="entry name" value="SH3 domain-containing YSC84-like protein 1"/>
    <property type="match status" value="1"/>
</dbReference>
<dbReference type="PANTHER" id="PTHR15629">
    <property type="entry name" value="SH3YL1 PROTEIN"/>
    <property type="match status" value="1"/>
</dbReference>
<dbReference type="EMBL" id="JADGJH010000371">
    <property type="protein sequence ID" value="KAJ3130631.1"/>
    <property type="molecule type" value="Genomic_DNA"/>
</dbReference>
<reference evidence="6" key="1">
    <citation type="submission" date="2020-05" db="EMBL/GenBank/DDBJ databases">
        <title>Phylogenomic resolution of chytrid fungi.</title>
        <authorList>
            <person name="Stajich J.E."/>
            <person name="Amses K."/>
            <person name="Simmons R."/>
            <person name="Seto K."/>
            <person name="Myers J."/>
            <person name="Bonds A."/>
            <person name="Quandt C.A."/>
            <person name="Barry K."/>
            <person name="Liu P."/>
            <person name="Grigoriev I."/>
            <person name="Longcore J.E."/>
            <person name="James T.Y."/>
        </authorList>
    </citation>
    <scope>NUCLEOTIDE SEQUENCE</scope>
    <source>
        <strain evidence="6">JEL0513</strain>
    </source>
</reference>
<dbReference type="GO" id="GO:0035091">
    <property type="term" value="F:phosphatidylinositol binding"/>
    <property type="evidence" value="ECO:0007669"/>
    <property type="project" value="TreeGrafter"/>
</dbReference>
<keyword evidence="7" id="KW-1185">Reference proteome</keyword>
<sequence length="384" mass="41342">MNSPLPQDVGSECRKVYLYQFVCLCKLKCGLLCVHRLQRSLKRSLCPRPKVLTRSFRRRSSVFANRSFAWRGFLIFLMYYMTHPPAQARGIAILSVIKAGFLFSGRGGSGLVVARLEDGSWSAPSAIGTAGFGAGGQIGVEITDFVIILNTADAVKAFSHGGNVTLGGNLSVAAGPIGRNAEASGSVLNLAPIYSYSVTKGLFVGISLEGSVIIERKETNAAFYRRKVSAKEILSGGVPPPPAAEELYRALNRRTEEEIAGGQITSKPLFSNLSFGRKPTETTSSLDRNQSPGSINSYGSHNSYGRPAPQISGPLPGTGRPLPVPAPSVGQVRVTAMYDFEGQRDGDLSFRAGEQIIVVQKNPNDWWTGRIGIREGVFPANYVQ</sequence>
<dbReference type="CDD" id="cd11525">
    <property type="entry name" value="SYLF_SH3YL1_like"/>
    <property type="match status" value="1"/>
</dbReference>
<proteinExistence type="inferred from homology"/>
<accession>A0AAD5T6Y9</accession>
<evidence type="ECO:0000256" key="1">
    <source>
        <dbReference type="ARBA" id="ARBA00007761"/>
    </source>
</evidence>
<name>A0AAD5T6Y9_9FUNG</name>
<evidence type="ECO:0000313" key="7">
    <source>
        <dbReference type="Proteomes" id="UP001211907"/>
    </source>
</evidence>
<keyword evidence="2 3" id="KW-0728">SH3 domain</keyword>
<dbReference type="SUPFAM" id="SSF50044">
    <property type="entry name" value="SH3-domain"/>
    <property type="match status" value="1"/>
</dbReference>
<evidence type="ECO:0000259" key="5">
    <source>
        <dbReference type="PROSITE" id="PS50002"/>
    </source>
</evidence>
<feature type="compositionally biased region" description="Polar residues" evidence="4">
    <location>
        <begin position="281"/>
        <end position="303"/>
    </location>
</feature>
<dbReference type="InterPro" id="IPR001452">
    <property type="entry name" value="SH3_domain"/>
</dbReference>
<dbReference type="PROSITE" id="PS50002">
    <property type="entry name" value="SH3"/>
    <property type="match status" value="1"/>
</dbReference>
<dbReference type="InterPro" id="IPR033643">
    <property type="entry name" value="SYLF_SH3YL1-like"/>
</dbReference>
<feature type="domain" description="SH3" evidence="5">
    <location>
        <begin position="329"/>
        <end position="384"/>
    </location>
</feature>
<comment type="similarity">
    <text evidence="1">Belongs to the SH3YL1 family.</text>
</comment>
<dbReference type="Gene3D" id="2.30.30.40">
    <property type="entry name" value="SH3 Domains"/>
    <property type="match status" value="1"/>
</dbReference>
<evidence type="ECO:0000313" key="6">
    <source>
        <dbReference type="EMBL" id="KAJ3130631.1"/>
    </source>
</evidence>
<dbReference type="InterPro" id="IPR051702">
    <property type="entry name" value="SH3_domain_YSC84-like"/>
</dbReference>
<gene>
    <name evidence="6" type="ORF">HK100_007812</name>
</gene>
<evidence type="ECO:0000256" key="2">
    <source>
        <dbReference type="ARBA" id="ARBA00022443"/>
    </source>
</evidence>
<comment type="caution">
    <text evidence="6">The sequence shown here is derived from an EMBL/GenBank/DDBJ whole genome shotgun (WGS) entry which is preliminary data.</text>
</comment>
<dbReference type="SMART" id="SM00326">
    <property type="entry name" value="SH3"/>
    <property type="match status" value="1"/>
</dbReference>
<dbReference type="Pfam" id="PF00018">
    <property type="entry name" value="SH3_1"/>
    <property type="match status" value="1"/>
</dbReference>
<dbReference type="PANTHER" id="PTHR15629:SF2">
    <property type="entry name" value="SH3 DOMAIN-CONTAINING YSC84-LIKE PROTEIN 1"/>
    <property type="match status" value="1"/>
</dbReference>
<dbReference type="Proteomes" id="UP001211907">
    <property type="component" value="Unassembled WGS sequence"/>
</dbReference>
<protein>
    <recommendedName>
        <fullName evidence="5">SH3 domain-containing protein</fullName>
    </recommendedName>
</protein>
<feature type="region of interest" description="Disordered" evidence="4">
    <location>
        <begin position="271"/>
        <end position="325"/>
    </location>
</feature>
<dbReference type="AlphaFoldDB" id="A0AAD5T6Y9"/>
<dbReference type="PRINTS" id="PR00452">
    <property type="entry name" value="SH3DOMAIN"/>
</dbReference>
<organism evidence="6 7">
    <name type="scientific">Physocladia obscura</name>
    <dbReference type="NCBI Taxonomy" id="109957"/>
    <lineage>
        <taxon>Eukaryota</taxon>
        <taxon>Fungi</taxon>
        <taxon>Fungi incertae sedis</taxon>
        <taxon>Chytridiomycota</taxon>
        <taxon>Chytridiomycota incertae sedis</taxon>
        <taxon>Chytridiomycetes</taxon>
        <taxon>Chytridiales</taxon>
        <taxon>Chytriomycetaceae</taxon>
        <taxon>Physocladia</taxon>
    </lineage>
</organism>
<evidence type="ECO:0000256" key="3">
    <source>
        <dbReference type="PROSITE-ProRule" id="PRU00192"/>
    </source>
</evidence>